<sequence>MSSTDPFDRMRFTVKRVSWWQVAIVIAVALAVGTALALVAASVFLVVFPIVVIAGLAYRLFGGRKPNGAAGGPTIIEAEYRVLSPEEAARADARREDEERWDSDRRLR</sequence>
<dbReference type="AlphaFoldDB" id="A0A5S9Q698"/>
<keyword evidence="2" id="KW-0812">Transmembrane</keyword>
<gene>
    <name evidence="3" type="ORF">STARVERO_04130</name>
</gene>
<accession>A0A5S9Q698</accession>
<organism evidence="3 4">
    <name type="scientific">Starkeya nomas</name>
    <dbReference type="NCBI Taxonomy" id="2666134"/>
    <lineage>
        <taxon>Bacteria</taxon>
        <taxon>Pseudomonadati</taxon>
        <taxon>Pseudomonadota</taxon>
        <taxon>Alphaproteobacteria</taxon>
        <taxon>Hyphomicrobiales</taxon>
        <taxon>Xanthobacteraceae</taxon>
        <taxon>Starkeya</taxon>
    </lineage>
</organism>
<protein>
    <submittedName>
        <fullName evidence="3">Uncharacterized protein</fullName>
    </submittedName>
</protein>
<dbReference type="EMBL" id="CACSAS010000001">
    <property type="protein sequence ID" value="CAA0112949.1"/>
    <property type="molecule type" value="Genomic_DNA"/>
</dbReference>
<name>A0A5S9Q698_9HYPH</name>
<proteinExistence type="predicted"/>
<evidence type="ECO:0000256" key="1">
    <source>
        <dbReference type="SAM" id="MobiDB-lite"/>
    </source>
</evidence>
<dbReference type="Proteomes" id="UP000433050">
    <property type="component" value="Unassembled WGS sequence"/>
</dbReference>
<reference evidence="3 4" key="1">
    <citation type="submission" date="2019-12" db="EMBL/GenBank/DDBJ databases">
        <authorList>
            <person name="Reyes-Prieto M."/>
        </authorList>
    </citation>
    <scope>NUCLEOTIDE SEQUENCE [LARGE SCALE GENOMIC DNA]</scope>
    <source>
        <strain evidence="3">HF14-78462</strain>
    </source>
</reference>
<keyword evidence="2" id="KW-1133">Transmembrane helix</keyword>
<evidence type="ECO:0000313" key="4">
    <source>
        <dbReference type="Proteomes" id="UP000433050"/>
    </source>
</evidence>
<evidence type="ECO:0000313" key="3">
    <source>
        <dbReference type="EMBL" id="CAA0112949.1"/>
    </source>
</evidence>
<dbReference type="RefSeq" id="WP_144341668.1">
    <property type="nucleotide sequence ID" value="NZ_CACSAS010000001.1"/>
</dbReference>
<feature type="transmembrane region" description="Helical" evidence="2">
    <location>
        <begin position="17"/>
        <end position="37"/>
    </location>
</feature>
<evidence type="ECO:0000256" key="2">
    <source>
        <dbReference type="SAM" id="Phobius"/>
    </source>
</evidence>
<keyword evidence="2" id="KW-0472">Membrane</keyword>
<feature type="region of interest" description="Disordered" evidence="1">
    <location>
        <begin position="87"/>
        <end position="108"/>
    </location>
</feature>
<feature type="transmembrane region" description="Helical" evidence="2">
    <location>
        <begin position="43"/>
        <end position="61"/>
    </location>
</feature>
<keyword evidence="4" id="KW-1185">Reference proteome</keyword>